<reference evidence="2 3" key="1">
    <citation type="journal article" date="2015" name="Proc. Natl. Acad. Sci. U.S.A.">
        <title>The resurrection genome of Boea hygrometrica: A blueprint for survival of dehydration.</title>
        <authorList>
            <person name="Xiao L."/>
            <person name="Yang G."/>
            <person name="Zhang L."/>
            <person name="Yang X."/>
            <person name="Zhao S."/>
            <person name="Ji Z."/>
            <person name="Zhou Q."/>
            <person name="Hu M."/>
            <person name="Wang Y."/>
            <person name="Chen M."/>
            <person name="Xu Y."/>
            <person name="Jin H."/>
            <person name="Xiao X."/>
            <person name="Hu G."/>
            <person name="Bao F."/>
            <person name="Hu Y."/>
            <person name="Wan P."/>
            <person name="Li L."/>
            <person name="Deng X."/>
            <person name="Kuang T."/>
            <person name="Xiang C."/>
            <person name="Zhu J.K."/>
            <person name="Oliver M.J."/>
            <person name="He Y."/>
        </authorList>
    </citation>
    <scope>NUCLEOTIDE SEQUENCE [LARGE SCALE GENOMIC DNA]</scope>
    <source>
        <strain evidence="3">cv. XS01</strain>
    </source>
</reference>
<organism evidence="2 3">
    <name type="scientific">Dorcoceras hygrometricum</name>
    <dbReference type="NCBI Taxonomy" id="472368"/>
    <lineage>
        <taxon>Eukaryota</taxon>
        <taxon>Viridiplantae</taxon>
        <taxon>Streptophyta</taxon>
        <taxon>Embryophyta</taxon>
        <taxon>Tracheophyta</taxon>
        <taxon>Spermatophyta</taxon>
        <taxon>Magnoliopsida</taxon>
        <taxon>eudicotyledons</taxon>
        <taxon>Gunneridae</taxon>
        <taxon>Pentapetalae</taxon>
        <taxon>asterids</taxon>
        <taxon>lamiids</taxon>
        <taxon>Lamiales</taxon>
        <taxon>Gesneriaceae</taxon>
        <taxon>Didymocarpoideae</taxon>
        <taxon>Trichosporeae</taxon>
        <taxon>Loxocarpinae</taxon>
        <taxon>Dorcoceras</taxon>
    </lineage>
</organism>
<feature type="compositionally biased region" description="Low complexity" evidence="1">
    <location>
        <begin position="37"/>
        <end position="63"/>
    </location>
</feature>
<dbReference type="Proteomes" id="UP000250235">
    <property type="component" value="Unassembled WGS sequence"/>
</dbReference>
<accession>A0A2Z7CUM0</accession>
<name>A0A2Z7CUM0_9LAMI</name>
<gene>
    <name evidence="2" type="ORF">F511_22633</name>
</gene>
<proteinExistence type="predicted"/>
<feature type="region of interest" description="Disordered" evidence="1">
    <location>
        <begin position="1"/>
        <end position="95"/>
    </location>
</feature>
<sequence length="95" mass="10852">MRYDFQKKRQLQQPVRGQSSQQPAKRPFYGPPKVSNAQGSQQQRPQGQQRQQQQGASAPRPGGYPIRKECSKQHSEPCMAGSGRQMLQIQTRHYS</sequence>
<evidence type="ECO:0000313" key="3">
    <source>
        <dbReference type="Proteomes" id="UP000250235"/>
    </source>
</evidence>
<feature type="compositionally biased region" description="Polar residues" evidence="1">
    <location>
        <begin position="11"/>
        <end position="23"/>
    </location>
</feature>
<feature type="compositionally biased region" description="Polar residues" evidence="1">
    <location>
        <begin position="85"/>
        <end position="95"/>
    </location>
</feature>
<keyword evidence="3" id="KW-1185">Reference proteome</keyword>
<dbReference type="EMBL" id="KQ992992">
    <property type="protein sequence ID" value="KZV49677.1"/>
    <property type="molecule type" value="Genomic_DNA"/>
</dbReference>
<feature type="compositionally biased region" description="Basic and acidic residues" evidence="1">
    <location>
        <begin position="66"/>
        <end position="75"/>
    </location>
</feature>
<evidence type="ECO:0000313" key="2">
    <source>
        <dbReference type="EMBL" id="KZV49677.1"/>
    </source>
</evidence>
<protein>
    <submittedName>
        <fullName evidence="2">Uncharacterized protein</fullName>
    </submittedName>
</protein>
<evidence type="ECO:0000256" key="1">
    <source>
        <dbReference type="SAM" id="MobiDB-lite"/>
    </source>
</evidence>
<dbReference type="AlphaFoldDB" id="A0A2Z7CUM0"/>